<protein>
    <submittedName>
        <fullName evidence="3">Hydrogenase transcriptional regulatory protein hupR1</fullName>
    </submittedName>
</protein>
<reference evidence="3 4" key="1">
    <citation type="submission" date="2019-02" db="EMBL/GenBank/DDBJ databases">
        <title>Deep-cultivation of Planctomycetes and their phenomic and genomic characterization uncovers novel biology.</title>
        <authorList>
            <person name="Wiegand S."/>
            <person name="Jogler M."/>
            <person name="Boedeker C."/>
            <person name="Pinto D."/>
            <person name="Vollmers J."/>
            <person name="Rivas-Marin E."/>
            <person name="Kohn T."/>
            <person name="Peeters S.H."/>
            <person name="Heuer A."/>
            <person name="Rast P."/>
            <person name="Oberbeckmann S."/>
            <person name="Bunk B."/>
            <person name="Jeske O."/>
            <person name="Meyerdierks A."/>
            <person name="Storesund J.E."/>
            <person name="Kallscheuer N."/>
            <person name="Luecker S."/>
            <person name="Lage O.M."/>
            <person name="Pohl T."/>
            <person name="Merkel B.J."/>
            <person name="Hornburger P."/>
            <person name="Mueller R.-W."/>
            <person name="Bruemmer F."/>
            <person name="Labrenz M."/>
            <person name="Spormann A.M."/>
            <person name="Op Den Camp H."/>
            <person name="Overmann J."/>
            <person name="Amann R."/>
            <person name="Jetten M.S.M."/>
            <person name="Mascher T."/>
            <person name="Medema M.H."/>
            <person name="Devos D.P."/>
            <person name="Kaster A.-K."/>
            <person name="Ovreas L."/>
            <person name="Rohde M."/>
            <person name="Galperin M.Y."/>
            <person name="Jogler C."/>
        </authorList>
    </citation>
    <scope>NUCLEOTIDE SEQUENCE [LARGE SCALE GENOMIC DNA]</scope>
    <source>
        <strain evidence="3 4">Enr8</strain>
    </source>
</reference>
<evidence type="ECO:0000313" key="3">
    <source>
        <dbReference type="EMBL" id="TWT34323.1"/>
    </source>
</evidence>
<dbReference type="EMBL" id="SJPF01000002">
    <property type="protein sequence ID" value="TWT34323.1"/>
    <property type="molecule type" value="Genomic_DNA"/>
</dbReference>
<dbReference type="Pfam" id="PF00072">
    <property type="entry name" value="Response_reg"/>
    <property type="match status" value="1"/>
</dbReference>
<name>A0A5C5V8N4_9BACT</name>
<dbReference type="OrthoDB" id="9802066at2"/>
<dbReference type="Gene3D" id="3.40.50.2300">
    <property type="match status" value="1"/>
</dbReference>
<dbReference type="Gene3D" id="1.10.3210.10">
    <property type="entry name" value="Hypothetical protein af1432"/>
    <property type="match status" value="1"/>
</dbReference>
<dbReference type="PANTHER" id="PTHR45228:SF8">
    <property type="entry name" value="TWO-COMPONENT RESPONSE REGULATOR-RELATED"/>
    <property type="match status" value="1"/>
</dbReference>
<dbReference type="SUPFAM" id="SSF52172">
    <property type="entry name" value="CheY-like"/>
    <property type="match status" value="1"/>
</dbReference>
<feature type="domain" description="Response regulatory" evidence="2">
    <location>
        <begin position="4"/>
        <end position="119"/>
    </location>
</feature>
<dbReference type="CDD" id="cd17569">
    <property type="entry name" value="REC_HupR-like"/>
    <property type="match status" value="1"/>
</dbReference>
<dbReference type="RefSeq" id="WP_146430465.1">
    <property type="nucleotide sequence ID" value="NZ_SJPF01000002.1"/>
</dbReference>
<sequence length="401" mass="42851">MTNRILLVDDEPNILSGYRRHLRKNFEVEVAEGGKRALEILDAEGPFAVVVSDMQMPDVSGLTVLTHAADKYPDTTRIMLTGNADQETAVTAVNQGRIFRFLNKPCQPDALAAAINVGLRHYELIKAEQALLTKTLAGSVSLLTEVLSMVNPVAFGRTSHIRRTVSGICGQLKLQNAWEIDVAAMLSQVGFVTIPEAVLQRYYNGSSLTPEETASIEDHPRVGKTLIAKIPRLKGVAEIIGAQRLRYDGKDAPKSGGAVGDDIPTGARILKLVTDFDALTAQGIGAPDAISQLTARAGAYDTSLLPLLMKAVDACYVTRLVKLIDLNDSMVFEEAVETTSGQVLVASGQQVSPSIRERLLSFAKSAQGVKQPIKVRCPVENAPKEAAAATPATATTPAGAN</sequence>
<evidence type="ECO:0000313" key="4">
    <source>
        <dbReference type="Proteomes" id="UP000318878"/>
    </source>
</evidence>
<dbReference type="SMART" id="SM00448">
    <property type="entry name" value="REC"/>
    <property type="match status" value="1"/>
</dbReference>
<dbReference type="PANTHER" id="PTHR45228">
    <property type="entry name" value="CYCLIC DI-GMP PHOSPHODIESTERASE TM_0186-RELATED"/>
    <property type="match status" value="1"/>
</dbReference>
<gene>
    <name evidence="3" type="primary">hupR1_2</name>
    <name evidence="3" type="ORF">Enr8_17170</name>
</gene>
<dbReference type="InterPro" id="IPR052020">
    <property type="entry name" value="Cyclic_di-GMP/3'3'-cGAMP_PDE"/>
</dbReference>
<dbReference type="PROSITE" id="PS50110">
    <property type="entry name" value="RESPONSE_REGULATORY"/>
    <property type="match status" value="1"/>
</dbReference>
<dbReference type="InterPro" id="IPR001789">
    <property type="entry name" value="Sig_transdc_resp-reg_receiver"/>
</dbReference>
<evidence type="ECO:0000259" key="2">
    <source>
        <dbReference type="PROSITE" id="PS50110"/>
    </source>
</evidence>
<proteinExistence type="predicted"/>
<dbReference type="GO" id="GO:0000160">
    <property type="term" value="P:phosphorelay signal transduction system"/>
    <property type="evidence" value="ECO:0007669"/>
    <property type="project" value="InterPro"/>
</dbReference>
<keyword evidence="1" id="KW-0597">Phosphoprotein</keyword>
<accession>A0A5C5V8N4</accession>
<feature type="modified residue" description="4-aspartylphosphate" evidence="1">
    <location>
        <position position="53"/>
    </location>
</feature>
<dbReference type="Pfam" id="PF13487">
    <property type="entry name" value="HD_5"/>
    <property type="match status" value="1"/>
</dbReference>
<dbReference type="Proteomes" id="UP000318878">
    <property type="component" value="Unassembled WGS sequence"/>
</dbReference>
<comment type="caution">
    <text evidence="3">The sequence shown here is derived from an EMBL/GenBank/DDBJ whole genome shotgun (WGS) entry which is preliminary data.</text>
</comment>
<dbReference type="AlphaFoldDB" id="A0A5C5V8N4"/>
<organism evidence="3 4">
    <name type="scientific">Blastopirellula retiformator</name>
    <dbReference type="NCBI Taxonomy" id="2527970"/>
    <lineage>
        <taxon>Bacteria</taxon>
        <taxon>Pseudomonadati</taxon>
        <taxon>Planctomycetota</taxon>
        <taxon>Planctomycetia</taxon>
        <taxon>Pirellulales</taxon>
        <taxon>Pirellulaceae</taxon>
        <taxon>Blastopirellula</taxon>
    </lineage>
</organism>
<keyword evidence="4" id="KW-1185">Reference proteome</keyword>
<dbReference type="InterPro" id="IPR011006">
    <property type="entry name" value="CheY-like_superfamily"/>
</dbReference>
<evidence type="ECO:0000256" key="1">
    <source>
        <dbReference type="PROSITE-ProRule" id="PRU00169"/>
    </source>
</evidence>